<evidence type="ECO:0000256" key="1">
    <source>
        <dbReference type="SAM" id="SignalP"/>
    </source>
</evidence>
<feature type="signal peptide" evidence="1">
    <location>
        <begin position="1"/>
        <end position="24"/>
    </location>
</feature>
<proteinExistence type="predicted"/>
<dbReference type="RefSeq" id="WP_184578842.1">
    <property type="nucleotide sequence ID" value="NZ_JACIIQ010000025.1"/>
</dbReference>
<dbReference type="EMBL" id="JACIIQ010000025">
    <property type="protein sequence ID" value="MBB5672472.1"/>
    <property type="molecule type" value="Genomic_DNA"/>
</dbReference>
<reference evidence="2" key="1">
    <citation type="submission" date="2020-08" db="EMBL/GenBank/DDBJ databases">
        <title>Studying the diversity of plant-associated saprophytic bacteria and their role in host health and plant-pathogen interactions.</title>
        <authorList>
            <person name="Potnis N."/>
        </authorList>
    </citation>
    <scope>NUCLEOTIDE SEQUENCE</scope>
    <source>
        <strain evidence="2">F21</strain>
    </source>
</reference>
<dbReference type="AlphaFoldDB" id="A0AB73H2A5"/>
<dbReference type="Proteomes" id="UP000528595">
    <property type="component" value="Unassembled WGS sequence"/>
</dbReference>
<comment type="caution">
    <text evidence="2">The sequence shown here is derived from an EMBL/GenBank/DDBJ whole genome shotgun (WGS) entry which is preliminary data.</text>
</comment>
<accession>A0AB73H2A5</accession>
<protein>
    <submittedName>
        <fullName evidence="2">Uncharacterized protein</fullName>
    </submittedName>
</protein>
<feature type="chain" id="PRO_5044494365" evidence="1">
    <location>
        <begin position="25"/>
        <end position="170"/>
    </location>
</feature>
<keyword evidence="1" id="KW-0732">Signal</keyword>
<gene>
    <name evidence="2" type="ORF">FHR65_004073</name>
</gene>
<organism evidence="2">
    <name type="scientific">Xanthomonas arboricola</name>
    <dbReference type="NCBI Taxonomy" id="56448"/>
    <lineage>
        <taxon>Bacteria</taxon>
        <taxon>Pseudomonadati</taxon>
        <taxon>Pseudomonadota</taxon>
        <taxon>Gammaproteobacteria</taxon>
        <taxon>Lysobacterales</taxon>
        <taxon>Lysobacteraceae</taxon>
        <taxon>Xanthomonas</taxon>
    </lineage>
</organism>
<name>A0AB73H2A5_9XANT</name>
<evidence type="ECO:0000313" key="2">
    <source>
        <dbReference type="EMBL" id="MBB5672472.1"/>
    </source>
</evidence>
<sequence length="170" mass="18067">MRKLATIAVTVAMVTMFYNSSAYAMDAASKQAICDEIQKSAQDALTKNVQNYSPRIDPSDTFNSATQSCLDLIVQYNKIPMSWVRIEALQPILQELGRQLLTKSCKAAQAQFERTLKNALAENGLSYSGGQISYSTSSSNYGSGTVSVDSSGNVSTSGSGTAGGLLNLGN</sequence>